<dbReference type="SUPFAM" id="SSF57701">
    <property type="entry name" value="Zn2/Cys6 DNA-binding domain"/>
    <property type="match status" value="1"/>
</dbReference>
<accession>A0A1A5ZUK4</accession>
<evidence type="ECO:0000313" key="4">
    <source>
        <dbReference type="EMBL" id="OBR81486.1"/>
    </source>
</evidence>
<dbReference type="EMBL" id="CP144537">
    <property type="protein sequence ID" value="WWC63881.1"/>
    <property type="molecule type" value="Genomic_DNA"/>
</dbReference>
<evidence type="ECO:0000256" key="2">
    <source>
        <dbReference type="ARBA" id="ARBA00023242"/>
    </source>
</evidence>
<name>A0A1A5ZUK4_9TREE</name>
<reference evidence="4" key="1">
    <citation type="submission" date="2013-07" db="EMBL/GenBank/DDBJ databases">
        <title>The Genome Sequence of Cryptococcus dejecticola CBS10117.</title>
        <authorList>
            <consortium name="The Broad Institute Genome Sequencing Platform"/>
            <person name="Cuomo C."/>
            <person name="Litvintseva A."/>
            <person name="Chen Y."/>
            <person name="Heitman J."/>
            <person name="Sun S."/>
            <person name="Springer D."/>
            <person name="Dromer F."/>
            <person name="Young S.K."/>
            <person name="Zeng Q."/>
            <person name="Gargeya S."/>
            <person name="Fitzgerald M."/>
            <person name="Abouelleil A."/>
            <person name="Alvarado L."/>
            <person name="Berlin A.M."/>
            <person name="Chapman S.B."/>
            <person name="Dewar J."/>
            <person name="Goldberg J."/>
            <person name="Griggs A."/>
            <person name="Gujja S."/>
            <person name="Hansen M."/>
            <person name="Howarth C."/>
            <person name="Imamovic A."/>
            <person name="Larimer J."/>
            <person name="McCowan C."/>
            <person name="Murphy C."/>
            <person name="Pearson M."/>
            <person name="Priest M."/>
            <person name="Roberts A."/>
            <person name="Saif S."/>
            <person name="Shea T."/>
            <person name="Sykes S."/>
            <person name="Wortman J."/>
            <person name="Nusbaum C."/>
            <person name="Birren B."/>
        </authorList>
    </citation>
    <scope>NUCLEOTIDE SEQUENCE [LARGE SCALE GENOMIC DNA]</scope>
    <source>
        <strain evidence="4">CBS 10117</strain>
    </source>
</reference>
<dbReference type="KEGG" id="kdj:28971955"/>
<proteinExistence type="predicted"/>
<dbReference type="GO" id="GO:0005634">
    <property type="term" value="C:nucleus"/>
    <property type="evidence" value="ECO:0007669"/>
    <property type="project" value="UniProtKB-SubCell"/>
</dbReference>
<dbReference type="Pfam" id="PF00172">
    <property type="entry name" value="Zn_clus"/>
    <property type="match status" value="1"/>
</dbReference>
<evidence type="ECO:0000259" key="3">
    <source>
        <dbReference type="PROSITE" id="PS50048"/>
    </source>
</evidence>
<dbReference type="PROSITE" id="PS00463">
    <property type="entry name" value="ZN2_CY6_FUNGAL_1"/>
    <property type="match status" value="1"/>
</dbReference>
<dbReference type="Gene3D" id="4.10.240.10">
    <property type="entry name" value="Zn(2)-C6 fungal-type DNA-binding domain"/>
    <property type="match status" value="1"/>
</dbReference>
<dbReference type="PANTHER" id="PTHR37534">
    <property type="entry name" value="TRANSCRIPTIONAL ACTIVATOR PROTEIN UGA3"/>
    <property type="match status" value="1"/>
</dbReference>
<keyword evidence="2" id="KW-0539">Nucleus</keyword>
<dbReference type="InterPro" id="IPR001138">
    <property type="entry name" value="Zn2Cys6_DnaBD"/>
</dbReference>
<dbReference type="GO" id="GO:0008270">
    <property type="term" value="F:zinc ion binding"/>
    <property type="evidence" value="ECO:0007669"/>
    <property type="project" value="InterPro"/>
</dbReference>
<comment type="subcellular location">
    <subcellularLocation>
        <location evidence="1">Nucleus</location>
    </subcellularLocation>
</comment>
<sequence length="563" mass="62102">MKFSRSKGGCKRCRSQKKKCDQTQPACSKCVAASQTCIYPDATDSPPSRSGRSASSTINTSNDSYLYNGFSADVSAGNLLDPTRVGDIDWTSDASFLQAFTDVASVLPIPDLSFPNIDTIPGGNPANPANVPAELPSTWSTALLSVPLDCDPALWASFVDSSLWESRPSSTSTNDRPLLEHFTRFASTTVVVVDSQDSASKFYQELATRATQENQQALMHAILAVSAQHLSNLARKSEDEPKALLYGDESSKQRGLALHTLRIALAGQRETGNDDLELRPSVMLLLVLAAILKGDGDIIVSYLSRASSFIHGIENPARGGLLPTCSALHSIYFGLHSVSRGKQLNIASLFPQLTNENVWHQRADQTVETLLGVRRDMLLFFFRAHSLVIEYQTVSRGLERNPDDDELMMMQLGLKSDCSIIEADLKDEKMWEGKWLSNCDERIRLAHEFYRLAIRVMLMTKVFEVDVTSARVQQCVTHMLNLGESVHAGREIGLMWPFMLVCSAAIPQHRSACLKFIDKCQWKGSAGPRIAEKVVRTIWERRDAGIATDCVQVTMELGSPLLV</sequence>
<evidence type="ECO:0000256" key="1">
    <source>
        <dbReference type="ARBA" id="ARBA00004123"/>
    </source>
</evidence>
<protein>
    <recommendedName>
        <fullName evidence="3">Zn(2)-C6 fungal-type domain-containing protein</fullName>
    </recommendedName>
</protein>
<dbReference type="Proteomes" id="UP000078595">
    <property type="component" value="Chromosome 8"/>
</dbReference>
<dbReference type="PROSITE" id="PS50048">
    <property type="entry name" value="ZN2_CY6_FUNGAL_2"/>
    <property type="match status" value="1"/>
</dbReference>
<reference evidence="5" key="2">
    <citation type="submission" date="2013-07" db="EMBL/GenBank/DDBJ databases">
        <authorList>
            <consortium name="The Broad Institute Genome Sequencing Platform"/>
            <person name="Cuomo C."/>
            <person name="Litvintseva A."/>
            <person name="Chen Y."/>
            <person name="Heitman J."/>
            <person name="Sun S."/>
            <person name="Springer D."/>
            <person name="Dromer F."/>
            <person name="Young S.K."/>
            <person name="Zeng Q."/>
            <person name="Gargeya S."/>
            <person name="Fitzgerald M."/>
            <person name="Abouelleil A."/>
            <person name="Alvarado L."/>
            <person name="Berlin A.M."/>
            <person name="Chapman S.B."/>
            <person name="Dewar J."/>
            <person name="Goldberg J."/>
            <person name="Griggs A."/>
            <person name="Gujja S."/>
            <person name="Hansen M."/>
            <person name="Howarth C."/>
            <person name="Imamovic A."/>
            <person name="Larimer J."/>
            <person name="McCowan C."/>
            <person name="Murphy C."/>
            <person name="Pearson M."/>
            <person name="Priest M."/>
            <person name="Roberts A."/>
            <person name="Saif S."/>
            <person name="Shea T."/>
            <person name="Sykes S."/>
            <person name="Wortman J."/>
            <person name="Nusbaum C."/>
            <person name="Birren B."/>
        </authorList>
    </citation>
    <scope>NUCLEOTIDE SEQUENCE</scope>
    <source>
        <strain evidence="5">CBS 10117</strain>
    </source>
</reference>
<feature type="domain" description="Zn(2)-C6 fungal-type" evidence="3">
    <location>
        <begin position="9"/>
        <end position="39"/>
    </location>
</feature>
<dbReference type="STRING" id="1296121.A0A1A5ZUK4"/>
<dbReference type="PANTHER" id="PTHR37534:SF46">
    <property type="entry name" value="ZN(II)2CYS6 TRANSCRIPTION FACTOR (EUROFUNG)"/>
    <property type="match status" value="1"/>
</dbReference>
<dbReference type="OrthoDB" id="5419315at2759"/>
<dbReference type="GO" id="GO:0000981">
    <property type="term" value="F:DNA-binding transcription factor activity, RNA polymerase II-specific"/>
    <property type="evidence" value="ECO:0007669"/>
    <property type="project" value="InterPro"/>
</dbReference>
<dbReference type="VEuPathDB" id="FungiDB:I303_08256"/>
<dbReference type="AlphaFoldDB" id="A0A1A5ZUK4"/>
<dbReference type="InterPro" id="IPR021858">
    <property type="entry name" value="Fun_TF"/>
</dbReference>
<organism evidence="4">
    <name type="scientific">Kwoniella dejecticola CBS 10117</name>
    <dbReference type="NCBI Taxonomy" id="1296121"/>
    <lineage>
        <taxon>Eukaryota</taxon>
        <taxon>Fungi</taxon>
        <taxon>Dikarya</taxon>
        <taxon>Basidiomycota</taxon>
        <taxon>Agaricomycotina</taxon>
        <taxon>Tremellomycetes</taxon>
        <taxon>Tremellales</taxon>
        <taxon>Cryptococcaceae</taxon>
        <taxon>Kwoniella</taxon>
    </lineage>
</organism>
<dbReference type="SMART" id="SM00066">
    <property type="entry name" value="GAL4"/>
    <property type="match status" value="1"/>
</dbReference>
<keyword evidence="6" id="KW-1185">Reference proteome</keyword>
<gene>
    <name evidence="4" type="ORF">I303_08256</name>
    <name evidence="5" type="ORF">I303_106486</name>
</gene>
<dbReference type="RefSeq" id="XP_018259328.1">
    <property type="nucleotide sequence ID" value="XM_018411516.1"/>
</dbReference>
<dbReference type="InterPro" id="IPR036864">
    <property type="entry name" value="Zn2-C6_fun-type_DNA-bd_sf"/>
</dbReference>
<dbReference type="GeneID" id="28971955"/>
<dbReference type="Pfam" id="PF11951">
    <property type="entry name" value="Fungal_trans_2"/>
    <property type="match status" value="1"/>
</dbReference>
<dbReference type="CDD" id="cd00067">
    <property type="entry name" value="GAL4"/>
    <property type="match status" value="1"/>
</dbReference>
<evidence type="ECO:0000313" key="6">
    <source>
        <dbReference type="Proteomes" id="UP000078595"/>
    </source>
</evidence>
<evidence type="ECO:0000313" key="5">
    <source>
        <dbReference type="EMBL" id="WWC63881.1"/>
    </source>
</evidence>
<reference evidence="5" key="3">
    <citation type="submission" date="2024-02" db="EMBL/GenBank/DDBJ databases">
        <title>Comparative genomics of Cryptococcus and Kwoniella reveals pathogenesis evolution and contrasting modes of karyotype evolution via chromosome fusion or intercentromeric recombination.</title>
        <authorList>
            <person name="Coelho M.A."/>
            <person name="David-Palma M."/>
            <person name="Shea T."/>
            <person name="Bowers K."/>
            <person name="McGinley-Smith S."/>
            <person name="Mohammad A.W."/>
            <person name="Gnirke A."/>
            <person name="Yurkov A.M."/>
            <person name="Nowrousian M."/>
            <person name="Sun S."/>
            <person name="Cuomo C.A."/>
            <person name="Heitman J."/>
        </authorList>
    </citation>
    <scope>NUCLEOTIDE SEQUENCE</scope>
    <source>
        <strain evidence="5">CBS 10117</strain>
    </source>
</reference>
<dbReference type="EMBL" id="KI894037">
    <property type="protein sequence ID" value="OBR81486.1"/>
    <property type="molecule type" value="Genomic_DNA"/>
</dbReference>